<name>A0A166HQW7_9AGAM</name>
<dbReference type="AlphaFoldDB" id="A0A166HQW7"/>
<evidence type="ECO:0000313" key="2">
    <source>
        <dbReference type="EMBL" id="KZP19134.1"/>
    </source>
</evidence>
<reference evidence="2 3" key="1">
    <citation type="journal article" date="2016" name="Mol. Biol. Evol.">
        <title>Comparative Genomics of Early-Diverging Mushroom-Forming Fungi Provides Insights into the Origins of Lignocellulose Decay Capabilities.</title>
        <authorList>
            <person name="Nagy L.G."/>
            <person name="Riley R."/>
            <person name="Tritt A."/>
            <person name="Adam C."/>
            <person name="Daum C."/>
            <person name="Floudas D."/>
            <person name="Sun H."/>
            <person name="Yadav J.S."/>
            <person name="Pangilinan J."/>
            <person name="Larsson K.H."/>
            <person name="Matsuura K."/>
            <person name="Barry K."/>
            <person name="Labutti K."/>
            <person name="Kuo R."/>
            <person name="Ohm R.A."/>
            <person name="Bhattacharya S.S."/>
            <person name="Shirouzu T."/>
            <person name="Yoshinaga Y."/>
            <person name="Martin F.M."/>
            <person name="Grigoriev I.V."/>
            <person name="Hibbett D.S."/>
        </authorList>
    </citation>
    <scope>NUCLEOTIDE SEQUENCE [LARGE SCALE GENOMIC DNA]</scope>
    <source>
        <strain evidence="2 3">CBS 109695</strain>
    </source>
</reference>
<proteinExistence type="predicted"/>
<keyword evidence="3" id="KW-1185">Reference proteome</keyword>
<evidence type="ECO:0000313" key="3">
    <source>
        <dbReference type="Proteomes" id="UP000076532"/>
    </source>
</evidence>
<protein>
    <submittedName>
        <fullName evidence="2">Uncharacterized protein</fullName>
    </submittedName>
</protein>
<feature type="region of interest" description="Disordered" evidence="1">
    <location>
        <begin position="26"/>
        <end position="53"/>
    </location>
</feature>
<dbReference type="Proteomes" id="UP000076532">
    <property type="component" value="Unassembled WGS sequence"/>
</dbReference>
<sequence>MSIDFGHCYDSAPNAGGTPIGYNSPSGSGCLTEEPSPLDTKGKNHTIAQAPRGGNPLFGPISVRYPEEFGVLPKISLPESHGDVESRMQAYPNVASEWRLTGHLVTVIFADGAGIAPRKFHVQDQTYSPPLQLLLCVSNLSTVLSMRVTWETAGESEIAPFTAPYMPFLSENAFQIAA</sequence>
<organism evidence="2 3">
    <name type="scientific">Athelia psychrophila</name>
    <dbReference type="NCBI Taxonomy" id="1759441"/>
    <lineage>
        <taxon>Eukaryota</taxon>
        <taxon>Fungi</taxon>
        <taxon>Dikarya</taxon>
        <taxon>Basidiomycota</taxon>
        <taxon>Agaricomycotina</taxon>
        <taxon>Agaricomycetes</taxon>
        <taxon>Agaricomycetidae</taxon>
        <taxon>Atheliales</taxon>
        <taxon>Atheliaceae</taxon>
        <taxon>Athelia</taxon>
    </lineage>
</organism>
<dbReference type="EMBL" id="KV417566">
    <property type="protein sequence ID" value="KZP19134.1"/>
    <property type="molecule type" value="Genomic_DNA"/>
</dbReference>
<evidence type="ECO:0000256" key="1">
    <source>
        <dbReference type="SAM" id="MobiDB-lite"/>
    </source>
</evidence>
<gene>
    <name evidence="2" type="ORF">FIBSPDRAFT_1045708</name>
</gene>
<accession>A0A166HQW7</accession>